<reference evidence="2 3" key="1">
    <citation type="submission" date="2016-10" db="EMBL/GenBank/DDBJ databases">
        <authorList>
            <person name="de Groot N.N."/>
        </authorList>
    </citation>
    <scope>NUCLEOTIDE SEQUENCE [LARGE SCALE GENOMIC DNA]</scope>
    <source>
        <strain evidence="2 3">DSM 16077</strain>
    </source>
</reference>
<protein>
    <recommendedName>
        <fullName evidence="4">VanZ like family protein</fullName>
    </recommendedName>
</protein>
<sequence>MLFVTTGLLITDLALQPGLPTPPELFGPDKIEHLLAFFGLTVLARMGWPRRVWLTSIFLLSYGIGIELVQGSTIFGRTASAADFVADLIGISLGLVFAHLITRHAPR</sequence>
<dbReference type="PANTHER" id="PTHR28008">
    <property type="entry name" value="DOMAIN PROTEIN, PUTATIVE (AFU_ORTHOLOGUE AFUA_3G10980)-RELATED"/>
    <property type="match status" value="1"/>
</dbReference>
<feature type="transmembrane region" description="Helical" evidence="1">
    <location>
        <begin position="52"/>
        <end position="69"/>
    </location>
</feature>
<dbReference type="Proteomes" id="UP000199759">
    <property type="component" value="Unassembled WGS sequence"/>
</dbReference>
<keyword evidence="1" id="KW-0812">Transmembrane</keyword>
<keyword evidence="3" id="KW-1185">Reference proteome</keyword>
<keyword evidence="1" id="KW-1133">Transmembrane helix</keyword>
<dbReference type="STRING" id="144026.SAMN04488568_1176"/>
<dbReference type="AlphaFoldDB" id="A0A1G9UYK8"/>
<keyword evidence="1" id="KW-0472">Membrane</keyword>
<organism evidence="2 3">
    <name type="scientific">Maricaulis salignorans</name>
    <dbReference type="NCBI Taxonomy" id="144026"/>
    <lineage>
        <taxon>Bacteria</taxon>
        <taxon>Pseudomonadati</taxon>
        <taxon>Pseudomonadota</taxon>
        <taxon>Alphaproteobacteria</taxon>
        <taxon>Maricaulales</taxon>
        <taxon>Maricaulaceae</taxon>
        <taxon>Maricaulis</taxon>
    </lineage>
</organism>
<evidence type="ECO:0000256" key="1">
    <source>
        <dbReference type="SAM" id="Phobius"/>
    </source>
</evidence>
<name>A0A1G9UYK8_9PROT</name>
<evidence type="ECO:0000313" key="2">
    <source>
        <dbReference type="EMBL" id="SDM64847.1"/>
    </source>
</evidence>
<dbReference type="RefSeq" id="WP_091771127.1">
    <property type="nucleotide sequence ID" value="NZ_FNHG01000017.1"/>
</dbReference>
<dbReference type="PANTHER" id="PTHR28008:SF1">
    <property type="entry name" value="DOMAIN PROTEIN, PUTATIVE (AFU_ORTHOLOGUE AFUA_3G10980)-RELATED"/>
    <property type="match status" value="1"/>
</dbReference>
<accession>A0A1G9UYK8</accession>
<proteinExistence type="predicted"/>
<dbReference type="EMBL" id="FNHG01000017">
    <property type="protein sequence ID" value="SDM64847.1"/>
    <property type="molecule type" value="Genomic_DNA"/>
</dbReference>
<feature type="transmembrane region" description="Helical" evidence="1">
    <location>
        <begin position="81"/>
        <end position="101"/>
    </location>
</feature>
<gene>
    <name evidence="2" type="ORF">SAMN04488568_1176</name>
</gene>
<evidence type="ECO:0000313" key="3">
    <source>
        <dbReference type="Proteomes" id="UP000199759"/>
    </source>
</evidence>
<evidence type="ECO:0008006" key="4">
    <source>
        <dbReference type="Google" id="ProtNLM"/>
    </source>
</evidence>